<protein>
    <submittedName>
        <fullName evidence="3">Uncharacterized protein</fullName>
    </submittedName>
</protein>
<dbReference type="VEuPathDB" id="PiroplasmaDB:BEWA_036500"/>
<keyword evidence="2" id="KW-1133">Transmembrane helix</keyword>
<feature type="compositionally biased region" description="Polar residues" evidence="1">
    <location>
        <begin position="940"/>
        <end position="951"/>
    </location>
</feature>
<evidence type="ECO:0000256" key="1">
    <source>
        <dbReference type="SAM" id="MobiDB-lite"/>
    </source>
</evidence>
<dbReference type="GeneID" id="15806537"/>
<comment type="caution">
    <text evidence="3">The sequence shown here is derived from an EMBL/GenBank/DDBJ whole genome shotgun (WGS) entry which is preliminary data.</text>
</comment>
<keyword evidence="2" id="KW-0812">Transmembrane</keyword>
<dbReference type="RefSeq" id="XP_004833066.1">
    <property type="nucleotide sequence ID" value="XM_004833009.1"/>
</dbReference>
<keyword evidence="4" id="KW-1185">Reference proteome</keyword>
<evidence type="ECO:0000313" key="3">
    <source>
        <dbReference type="EMBL" id="EKX73614.1"/>
    </source>
</evidence>
<keyword evidence="2" id="KW-0472">Membrane</keyword>
<name>L1LEA1_THEEQ</name>
<evidence type="ECO:0000313" key="4">
    <source>
        <dbReference type="Proteomes" id="UP000031512"/>
    </source>
</evidence>
<feature type="transmembrane region" description="Helical" evidence="2">
    <location>
        <begin position="1057"/>
        <end position="1080"/>
    </location>
</feature>
<dbReference type="AlphaFoldDB" id="L1LEA1"/>
<accession>L1LEA1</accession>
<feature type="compositionally biased region" description="Polar residues" evidence="1">
    <location>
        <begin position="998"/>
        <end position="1026"/>
    </location>
</feature>
<dbReference type="Proteomes" id="UP000031512">
    <property type="component" value="Unassembled WGS sequence"/>
</dbReference>
<feature type="compositionally biased region" description="Polar residues" evidence="1">
    <location>
        <begin position="909"/>
        <end position="931"/>
    </location>
</feature>
<sequence>MKLPPKNVRVNCLSVLGILLLFTFQQFIFYYNLYYLREVNYIIYNLIWDFSIDISKKCPFGRRNTCQENPQIKVRKDAVSGATDYGYVTHEKLAGQWIGGLKYGNKPLRIENGETFGRSEVVTVYYHEDGDRTNVNVPLILGVKETRGGNYEWYENTGDGIKWKTISNTAEFPSNDTGQVNSRFKDKLDRLACKLQGIVEINLSKDKDEEYCHHGHERGYNEKIRVKLNPDTFSFPNYVLFEHTPNSGTELTIGGFNIGGTPQTGFSGLKFPFKATKITVFMPACDHNNPFLLHIASGDNNGKWFKNIGGSIWEEHIELRGQAPDEANDQIVRDFETLTSDIGIRPCAAPSNPVQLDVNKIPSPNKNETVYFSCKTPILVEKVLTSTNGFFKLVHTTAKTPFQLETYLFNGQEIRKTKGTPGQPITDVNSVSVYYWDGDDNKPILLEVASTVETKHYSYRFDTGVRKNNWSHAGNSDKSLEYLLDDQNCNRNGAIPFEINDPTTAYASYGSHCIKETRKITDSASSPTFIPESDYIIKEYYVHSSFNIGTQISRATFGGKDTSGIKLPRSYTVSKIRVFSYPDSGSDIPLMLEFMPKDTGGQSEWYYSQRSNGLTWAKLGNRSTVFYKEDKPTEALTTALDEVRCLHNSEITMNLSLDNDMQYTSGESKYCCTYHSPNGGEPEAKVSVKRGEKVASTIPYYKHEIKLETKLAGIKYNDGGTSRKNITLSGSPFPIEGSLSVYVFYCYKGNPVLIYLDSPSDSGTKGWYKKDKDDSRPWTKLKGVLPENGPDNIKGCGDDFNKLVAVLRDFGCPYNDCTNPSTQPLSQGGNVSLGPQLHPLLPGAVSRSKNSELSWDLFLSATRNFGKVFVDVILPNGKTPENTTKPDTPALPQQPSQRDQTASVGALQSGDSSSGRESNKGDTSADNTQGVSEPEAKEVTQVQTNEAQNIGLTPPAVTPQQSHGPPAEALKQDGTSESTTTTGGPTAAPKVTEAALAPTSTKSPPKAETATTTVLPSQSQAISSDSTTHETQKSQVSALSPGYPAQTSSTWTSPEKIIPTVLTGVGVVSGSLTGFGWWIYKRSKGDPWVRQI</sequence>
<feature type="transmembrane region" description="Helical" evidence="2">
    <location>
        <begin position="12"/>
        <end position="33"/>
    </location>
</feature>
<feature type="compositionally biased region" description="Polar residues" evidence="1">
    <location>
        <begin position="879"/>
        <end position="903"/>
    </location>
</feature>
<feature type="compositionally biased region" description="Low complexity" evidence="1">
    <location>
        <begin position="979"/>
        <end position="989"/>
    </location>
</feature>
<dbReference type="KEGG" id="beq:BEWA_036500"/>
<proteinExistence type="predicted"/>
<organism evidence="3 4">
    <name type="scientific">Theileria equi strain WA</name>
    <dbReference type="NCBI Taxonomy" id="1537102"/>
    <lineage>
        <taxon>Eukaryota</taxon>
        <taxon>Sar</taxon>
        <taxon>Alveolata</taxon>
        <taxon>Apicomplexa</taxon>
        <taxon>Aconoidasida</taxon>
        <taxon>Piroplasmida</taxon>
        <taxon>Theileriidae</taxon>
        <taxon>Theileria</taxon>
    </lineage>
</organism>
<gene>
    <name evidence="3" type="ORF">BEWA_036500</name>
</gene>
<feature type="region of interest" description="Disordered" evidence="1">
    <location>
        <begin position="876"/>
        <end position="1051"/>
    </location>
</feature>
<reference evidence="3 4" key="1">
    <citation type="journal article" date="2012" name="BMC Genomics">
        <title>Comparative genomic analysis and phylogenetic position of Theileria equi.</title>
        <authorList>
            <person name="Kappmeyer L.S."/>
            <person name="Thiagarajan M."/>
            <person name="Herndon D.R."/>
            <person name="Ramsay J.D."/>
            <person name="Caler E."/>
            <person name="Djikeng A."/>
            <person name="Gillespie J.J."/>
            <person name="Lau A.O."/>
            <person name="Roalson E.H."/>
            <person name="Silva J.C."/>
            <person name="Silva M.G."/>
            <person name="Suarez C.E."/>
            <person name="Ueti M.W."/>
            <person name="Nene V.M."/>
            <person name="Mealey R.H."/>
            <person name="Knowles D.P."/>
            <person name="Brayton K.A."/>
        </authorList>
    </citation>
    <scope>NUCLEOTIDE SEQUENCE [LARGE SCALE GENOMIC DNA]</scope>
    <source>
        <strain evidence="3 4">WA</strain>
    </source>
</reference>
<dbReference type="EMBL" id="ACOU01000002">
    <property type="protein sequence ID" value="EKX73614.1"/>
    <property type="molecule type" value="Genomic_DNA"/>
</dbReference>
<dbReference type="STRING" id="1537102.L1LEA1"/>
<evidence type="ECO:0000256" key="2">
    <source>
        <dbReference type="SAM" id="Phobius"/>
    </source>
</evidence>